<dbReference type="InterPro" id="IPR036390">
    <property type="entry name" value="WH_DNA-bd_sf"/>
</dbReference>
<dbReference type="InterPro" id="IPR000847">
    <property type="entry name" value="LysR_HTH_N"/>
</dbReference>
<dbReference type="Gene3D" id="1.10.10.10">
    <property type="entry name" value="Winged helix-like DNA-binding domain superfamily/Winged helix DNA-binding domain"/>
    <property type="match status" value="1"/>
</dbReference>
<dbReference type="SUPFAM" id="SSF53850">
    <property type="entry name" value="Periplasmic binding protein-like II"/>
    <property type="match status" value="1"/>
</dbReference>
<evidence type="ECO:0000256" key="1">
    <source>
        <dbReference type="ARBA" id="ARBA00009437"/>
    </source>
</evidence>
<evidence type="ECO:0000256" key="4">
    <source>
        <dbReference type="ARBA" id="ARBA00023163"/>
    </source>
</evidence>
<evidence type="ECO:0000256" key="3">
    <source>
        <dbReference type="ARBA" id="ARBA00023125"/>
    </source>
</evidence>
<comment type="similarity">
    <text evidence="1">Belongs to the LysR transcriptional regulatory family.</text>
</comment>
<dbReference type="Gene3D" id="3.40.190.10">
    <property type="entry name" value="Periplasmic binding protein-like II"/>
    <property type="match status" value="2"/>
</dbReference>
<dbReference type="GO" id="GO:0003700">
    <property type="term" value="F:DNA-binding transcription factor activity"/>
    <property type="evidence" value="ECO:0007669"/>
    <property type="project" value="InterPro"/>
</dbReference>
<feature type="domain" description="HTH lysR-type" evidence="5">
    <location>
        <begin position="5"/>
        <end position="62"/>
    </location>
</feature>
<keyword evidence="3" id="KW-0238">DNA-binding</keyword>
<proteinExistence type="inferred from homology"/>
<name>A0A0P9XCL3_PSESX</name>
<sequence>MARALDVDVLRTFHAVARFGRFKEAAGYVNRSPSAVTTQIQKLEELVGQRLFNRNNQLVELTQFGRRLLADTTEFLLSHDRLLASLSPQLLKGKLRLGVPDSYAAGVMTDLLPVFVMSNPSLQLEVEARSSGELFSLFSRHLLDITLVVSPQRLSQGELICTTSPCWVASREFKYDPDMPLPIAVQLQGCPYRDAAIDALRKVGLPHRVLLESASSPAVDATIRSGLAIGLMETGMLNDSLTANIEGVLLPALPKHYIYLLSDAGNPGAMYLQGLLTRTFKR</sequence>
<dbReference type="InterPro" id="IPR036388">
    <property type="entry name" value="WH-like_DNA-bd_sf"/>
</dbReference>
<dbReference type="EMBL" id="JAFFRZ010000001">
    <property type="protein sequence ID" value="MDH4623300.1"/>
    <property type="molecule type" value="Genomic_DNA"/>
</dbReference>
<keyword evidence="2" id="KW-0805">Transcription regulation</keyword>
<dbReference type="InterPro" id="IPR050176">
    <property type="entry name" value="LTTR"/>
</dbReference>
<dbReference type="InterPro" id="IPR005119">
    <property type="entry name" value="LysR_subst-bd"/>
</dbReference>
<dbReference type="RefSeq" id="WP_044310606.1">
    <property type="nucleotide sequence ID" value="NZ_JAFFRY010000061.1"/>
</dbReference>
<gene>
    <name evidence="6" type="ORF">JW322_16410</name>
</gene>
<dbReference type="PANTHER" id="PTHR30579:SF7">
    <property type="entry name" value="HTH-TYPE TRANSCRIPTIONAL REGULATOR LRHA-RELATED"/>
    <property type="match status" value="1"/>
</dbReference>
<organism evidence="6 7">
    <name type="scientific">Pseudomonas syringae pv. papulans</name>
    <dbReference type="NCBI Taxonomy" id="83963"/>
    <lineage>
        <taxon>Bacteria</taxon>
        <taxon>Pseudomonadati</taxon>
        <taxon>Pseudomonadota</taxon>
        <taxon>Gammaproteobacteria</taxon>
        <taxon>Pseudomonadales</taxon>
        <taxon>Pseudomonadaceae</taxon>
        <taxon>Pseudomonas</taxon>
        <taxon>Pseudomonas syringae</taxon>
    </lineage>
</organism>
<keyword evidence="4" id="KW-0804">Transcription</keyword>
<dbReference type="SUPFAM" id="SSF46785">
    <property type="entry name" value="Winged helix' DNA-binding domain"/>
    <property type="match status" value="1"/>
</dbReference>
<dbReference type="GO" id="GO:0003677">
    <property type="term" value="F:DNA binding"/>
    <property type="evidence" value="ECO:0007669"/>
    <property type="project" value="UniProtKB-KW"/>
</dbReference>
<dbReference type="PANTHER" id="PTHR30579">
    <property type="entry name" value="TRANSCRIPTIONAL REGULATOR"/>
    <property type="match status" value="1"/>
</dbReference>
<evidence type="ECO:0000313" key="6">
    <source>
        <dbReference type="EMBL" id="MDH4623300.1"/>
    </source>
</evidence>
<dbReference type="Pfam" id="PF00126">
    <property type="entry name" value="HTH_1"/>
    <property type="match status" value="1"/>
</dbReference>
<accession>A0A0P9XCL3</accession>
<evidence type="ECO:0000256" key="2">
    <source>
        <dbReference type="ARBA" id="ARBA00023015"/>
    </source>
</evidence>
<protein>
    <submittedName>
        <fullName evidence="6">LysR family transcriptional regulator</fullName>
    </submittedName>
</protein>
<comment type="caution">
    <text evidence="6">The sequence shown here is derived from an EMBL/GenBank/DDBJ whole genome shotgun (WGS) entry which is preliminary data.</text>
</comment>
<dbReference type="Proteomes" id="UP001162155">
    <property type="component" value="Unassembled WGS sequence"/>
</dbReference>
<reference evidence="6" key="1">
    <citation type="submission" date="2021-02" db="EMBL/GenBank/DDBJ databases">
        <title>Genome analysis of blister spot of apple pathogen from New York area.</title>
        <authorList>
            <person name="Kandel P."/>
            <person name="Hockett K.L."/>
            <person name="Santander R."/>
            <person name="Acimovic S."/>
        </authorList>
    </citation>
    <scope>NUCLEOTIDE SEQUENCE</scope>
    <source>
        <strain evidence="6">PSP1</strain>
    </source>
</reference>
<evidence type="ECO:0000259" key="5">
    <source>
        <dbReference type="PROSITE" id="PS50931"/>
    </source>
</evidence>
<evidence type="ECO:0000313" key="7">
    <source>
        <dbReference type="Proteomes" id="UP001162155"/>
    </source>
</evidence>
<dbReference type="AlphaFoldDB" id="A0A0P9XCL3"/>
<dbReference type="Pfam" id="PF03466">
    <property type="entry name" value="LysR_substrate"/>
    <property type="match status" value="1"/>
</dbReference>
<dbReference type="PROSITE" id="PS50931">
    <property type="entry name" value="HTH_LYSR"/>
    <property type="match status" value="1"/>
</dbReference>